<dbReference type="EMBL" id="JAIWOZ010000006">
    <property type="protein sequence ID" value="KAH6604302.1"/>
    <property type="molecule type" value="Genomic_DNA"/>
</dbReference>
<sequence>MKVSVSHHGKLALMGEFESTSAIHKIVPEFCPKPIRWGTFKNNANSHFYIYKFYNFIKGVPKPSSFCKKLAQLHSSHSSPEGKFRFHCTTYNSNLLQDNNYLRYVLKIHEDQAGRNLELNELEPYRNTGITDRDIEEGIVYNPASFWAHNEYELGNWRPERNKFTRRYFEAYYSHIPKAKPEEDYDNRNALYSLYVAQ</sequence>
<reference evidence="1" key="1">
    <citation type="submission" date="2021-08" db="EMBL/GenBank/DDBJ databases">
        <title>Chromosome-Level Trichoderma cornu-damae using Hi-C Data.</title>
        <authorList>
            <person name="Kim C.S."/>
        </authorList>
    </citation>
    <scope>NUCLEOTIDE SEQUENCE</scope>
    <source>
        <strain evidence="1">KA19-0412C</strain>
    </source>
</reference>
<dbReference type="PANTHER" id="PTHR12149:SF8">
    <property type="entry name" value="PROTEIN-RIBULOSAMINE 3-KINASE"/>
    <property type="match status" value="1"/>
</dbReference>
<protein>
    <recommendedName>
        <fullName evidence="3">Protein-ribulosamine 3-kinase</fullName>
    </recommendedName>
</protein>
<name>A0A9P8QL14_9HYPO</name>
<gene>
    <name evidence="1" type="ORF">Trco_007748</name>
</gene>
<proteinExistence type="predicted"/>
<dbReference type="Pfam" id="PF03881">
    <property type="entry name" value="Fructosamin_kin"/>
    <property type="match status" value="2"/>
</dbReference>
<dbReference type="PANTHER" id="PTHR12149">
    <property type="entry name" value="FRUCTOSAMINE 3 KINASE-RELATED PROTEIN"/>
    <property type="match status" value="1"/>
</dbReference>
<keyword evidence="2" id="KW-1185">Reference proteome</keyword>
<dbReference type="AlphaFoldDB" id="A0A9P8QL14"/>
<dbReference type="InterPro" id="IPR016477">
    <property type="entry name" value="Fructo-/Ketosamine-3-kinase"/>
</dbReference>
<comment type="caution">
    <text evidence="1">The sequence shown here is derived from an EMBL/GenBank/DDBJ whole genome shotgun (WGS) entry which is preliminary data.</text>
</comment>
<dbReference type="Proteomes" id="UP000827724">
    <property type="component" value="Unassembled WGS sequence"/>
</dbReference>
<dbReference type="OrthoDB" id="5772781at2759"/>
<accession>A0A9P8QL14</accession>
<evidence type="ECO:0000313" key="1">
    <source>
        <dbReference type="EMBL" id="KAH6604302.1"/>
    </source>
</evidence>
<dbReference type="Gene3D" id="3.90.1200.10">
    <property type="match status" value="1"/>
</dbReference>
<organism evidence="1 2">
    <name type="scientific">Trichoderma cornu-damae</name>
    <dbReference type="NCBI Taxonomy" id="654480"/>
    <lineage>
        <taxon>Eukaryota</taxon>
        <taxon>Fungi</taxon>
        <taxon>Dikarya</taxon>
        <taxon>Ascomycota</taxon>
        <taxon>Pezizomycotina</taxon>
        <taxon>Sordariomycetes</taxon>
        <taxon>Hypocreomycetidae</taxon>
        <taxon>Hypocreales</taxon>
        <taxon>Hypocreaceae</taxon>
        <taxon>Trichoderma</taxon>
    </lineage>
</organism>
<evidence type="ECO:0008006" key="3">
    <source>
        <dbReference type="Google" id="ProtNLM"/>
    </source>
</evidence>
<evidence type="ECO:0000313" key="2">
    <source>
        <dbReference type="Proteomes" id="UP000827724"/>
    </source>
</evidence>